<sequence>MFGSAITSISQVPPFKPSGRFETLSTQVQGVNNTANTRKHSDTYEPEVLNWYNDDFIKDEDGNRSPVEFGQRSYIFTKYPFEKYIVDFDSFQSTYSYVTNYYYEKTIEERLKKLPTLDLTSPETFTEWLSFFQHLFELYPGIEKAICDPDSFDSRKLSHKVIKCIFSTPMRSALFIEEFCNLICRNLESQKLTTRQIPTPFGEYLNLNIVWKYINYHHKERLAHPQNFVDSSRTENGNVNGDEQGYEYAYEPGNKYEYNHWQRGGFRGRGRGNYRGFRGGFRGGYRGNRGGYGGFRGDFRGYRGGYRGKNYNPYHNQGRYS</sequence>
<dbReference type="AlphaFoldDB" id="A0A8J5UF08"/>
<gene>
    <name evidence="1" type="ORF">J8A68_004907</name>
</gene>
<dbReference type="GeneID" id="73471707"/>
<protein>
    <submittedName>
        <fullName evidence="1">Uncharacterized protein</fullName>
    </submittedName>
</protein>
<dbReference type="Proteomes" id="UP000694255">
    <property type="component" value="Unassembled WGS sequence"/>
</dbReference>
<evidence type="ECO:0000313" key="1">
    <source>
        <dbReference type="EMBL" id="KAG7661638.1"/>
    </source>
</evidence>
<dbReference type="RefSeq" id="XP_049261871.1">
    <property type="nucleotide sequence ID" value="XM_049408915.1"/>
</dbReference>
<name>A0A8J5UF08_9ASCO</name>
<keyword evidence="2" id="KW-1185">Reference proteome</keyword>
<evidence type="ECO:0000313" key="2">
    <source>
        <dbReference type="Proteomes" id="UP000694255"/>
    </source>
</evidence>
<reference evidence="1 2" key="1">
    <citation type="journal article" date="2021" name="DNA Res.">
        <title>Genome analysis of Candida subhashii reveals its hybrid nature and dual mitochondrial genome conformations.</title>
        <authorList>
            <person name="Mixao V."/>
            <person name="Hegedusova E."/>
            <person name="Saus E."/>
            <person name="Pryszcz L.P."/>
            <person name="Cillingova A."/>
            <person name="Nosek J."/>
            <person name="Gabaldon T."/>
        </authorList>
    </citation>
    <scope>NUCLEOTIDE SEQUENCE [LARGE SCALE GENOMIC DNA]</scope>
    <source>
        <strain evidence="1 2">CBS 10753</strain>
    </source>
</reference>
<dbReference type="EMBL" id="JAGSYN010000216">
    <property type="protein sequence ID" value="KAG7661638.1"/>
    <property type="molecule type" value="Genomic_DNA"/>
</dbReference>
<accession>A0A8J5UF08</accession>
<comment type="caution">
    <text evidence="1">The sequence shown here is derived from an EMBL/GenBank/DDBJ whole genome shotgun (WGS) entry which is preliminary data.</text>
</comment>
<proteinExistence type="predicted"/>
<organism evidence="1 2">
    <name type="scientific">[Candida] subhashii</name>
    <dbReference type="NCBI Taxonomy" id="561895"/>
    <lineage>
        <taxon>Eukaryota</taxon>
        <taxon>Fungi</taxon>
        <taxon>Dikarya</taxon>
        <taxon>Ascomycota</taxon>
        <taxon>Saccharomycotina</taxon>
        <taxon>Pichiomycetes</taxon>
        <taxon>Debaryomycetaceae</taxon>
        <taxon>Spathaspora</taxon>
    </lineage>
</organism>